<reference evidence="1 2" key="1">
    <citation type="submission" date="2018-08" db="EMBL/GenBank/DDBJ databases">
        <title>A genome reference for cultivated species of the human gut microbiota.</title>
        <authorList>
            <person name="Zou Y."/>
            <person name="Xue W."/>
            <person name="Luo G."/>
        </authorList>
    </citation>
    <scope>NUCLEOTIDE SEQUENCE [LARGE SCALE GENOMIC DNA]</scope>
    <source>
        <strain evidence="1 2">TF03-6</strain>
    </source>
</reference>
<gene>
    <name evidence="1" type="ORF">DXC34_11820</name>
</gene>
<proteinExistence type="predicted"/>
<dbReference type="Proteomes" id="UP000261223">
    <property type="component" value="Unassembled WGS sequence"/>
</dbReference>
<comment type="caution">
    <text evidence="1">The sequence shown here is derived from an EMBL/GenBank/DDBJ whole genome shotgun (WGS) entry which is preliminary data.</text>
</comment>
<accession>A0A3E4UMV5</accession>
<protein>
    <recommendedName>
        <fullName evidence="3">Phosphoribosyl-ATP pyrophosphohydrolase</fullName>
    </recommendedName>
</protein>
<dbReference type="InterPro" id="IPR033653">
    <property type="entry name" value="NTP-PPase_DR2231-like"/>
</dbReference>
<dbReference type="CDD" id="cd11530">
    <property type="entry name" value="NTP-PPase_DR2231_like"/>
    <property type="match status" value="1"/>
</dbReference>
<evidence type="ECO:0000313" key="1">
    <source>
        <dbReference type="EMBL" id="RGM12323.1"/>
    </source>
</evidence>
<evidence type="ECO:0008006" key="3">
    <source>
        <dbReference type="Google" id="ProtNLM"/>
    </source>
</evidence>
<sequence>MKKQFKQLEEFHRAFGLYINEQPTLRIPQDLHELRMRVMKEEVDEYAEEYAITGDTEDERLQAVAKELADIAYTLLGTVVSHGLQDEFERIFDAVHESNMSKLDENGKPIYREDGKILKSSRYHEPDLSFLKNKK</sequence>
<organism evidence="1 2">
    <name type="scientific">Bacteroides stercoris</name>
    <dbReference type="NCBI Taxonomy" id="46506"/>
    <lineage>
        <taxon>Bacteria</taxon>
        <taxon>Pseudomonadati</taxon>
        <taxon>Bacteroidota</taxon>
        <taxon>Bacteroidia</taxon>
        <taxon>Bacteroidales</taxon>
        <taxon>Bacteroidaceae</taxon>
        <taxon>Bacteroides</taxon>
    </lineage>
</organism>
<dbReference type="InterPro" id="IPR023292">
    <property type="entry name" value="NTP_PyroPHydrolase-like_dom_sf"/>
</dbReference>
<dbReference type="EMBL" id="QSSV01000015">
    <property type="protein sequence ID" value="RGM12323.1"/>
    <property type="molecule type" value="Genomic_DNA"/>
</dbReference>
<dbReference type="InterPro" id="IPR021130">
    <property type="entry name" value="PRib-ATP_PPHydrolase-like"/>
</dbReference>
<dbReference type="Gene3D" id="1.10.3420.10">
    <property type="entry name" value="putative ntp pyrophosphohydrolase like domain"/>
    <property type="match status" value="1"/>
</dbReference>
<dbReference type="AlphaFoldDB" id="A0A3E4UMV5"/>
<evidence type="ECO:0000313" key="2">
    <source>
        <dbReference type="Proteomes" id="UP000261223"/>
    </source>
</evidence>
<name>A0A3E4UMV5_BACSE</name>
<dbReference type="RefSeq" id="WP_117742036.1">
    <property type="nucleotide sequence ID" value="NZ_QSSV01000015.1"/>
</dbReference>
<dbReference type="Pfam" id="PF01503">
    <property type="entry name" value="PRA-PH"/>
    <property type="match status" value="1"/>
</dbReference>